<dbReference type="KEGG" id="pbn:PADG_04804"/>
<dbReference type="RefSeq" id="XP_010760147.1">
    <property type="nucleotide sequence ID" value="XM_010761845.1"/>
</dbReference>
<accession>C1GCT2</accession>
<proteinExistence type="predicted"/>
<evidence type="ECO:0000313" key="1">
    <source>
        <dbReference type="EMBL" id="EEH48725.2"/>
    </source>
</evidence>
<dbReference type="GeneID" id="22583847"/>
<dbReference type="InParanoid" id="C1GCT2"/>
<dbReference type="EMBL" id="KN275961">
    <property type="protein sequence ID" value="EEH48725.2"/>
    <property type="molecule type" value="Genomic_DNA"/>
</dbReference>
<organism evidence="1 2">
    <name type="scientific">Paracoccidioides brasiliensis (strain Pb18)</name>
    <dbReference type="NCBI Taxonomy" id="502780"/>
    <lineage>
        <taxon>Eukaryota</taxon>
        <taxon>Fungi</taxon>
        <taxon>Dikarya</taxon>
        <taxon>Ascomycota</taxon>
        <taxon>Pezizomycotina</taxon>
        <taxon>Eurotiomycetes</taxon>
        <taxon>Eurotiomycetidae</taxon>
        <taxon>Onygenales</taxon>
        <taxon>Ajellomycetaceae</taxon>
        <taxon>Paracoccidioides</taxon>
    </lineage>
</organism>
<evidence type="ECO:0000313" key="2">
    <source>
        <dbReference type="Proteomes" id="UP000001628"/>
    </source>
</evidence>
<keyword evidence="2" id="KW-1185">Reference proteome</keyword>
<dbReference type="AlphaFoldDB" id="C1GCT2"/>
<dbReference type="VEuPathDB" id="FungiDB:PADG_04804"/>
<sequence>MSMERRSILHGRCRHQLAASVGSKRGTPYTTQPAEKVSLCSSSDSSIVPAAQNMQDGLDKARKVVEFDINNAGSRVPLAVVDSPASEVEDAVVGVAVRLPLASVTSLSSPTD</sequence>
<protein>
    <submittedName>
        <fullName evidence="1">Uncharacterized protein</fullName>
    </submittedName>
</protein>
<dbReference type="HOGENOM" id="CLU_150818_0_0_1"/>
<gene>
    <name evidence="1" type="ORF">PADG_04804</name>
</gene>
<name>C1GCT2_PARBD</name>
<dbReference type="Proteomes" id="UP000001628">
    <property type="component" value="Unassembled WGS sequence"/>
</dbReference>
<reference evidence="1 2" key="1">
    <citation type="journal article" date="2011" name="PLoS Genet.">
        <title>Comparative genomic analysis of human fungal pathogens causing paracoccidioidomycosis.</title>
        <authorList>
            <person name="Desjardins C.A."/>
            <person name="Champion M.D."/>
            <person name="Holder J.W."/>
            <person name="Muszewska A."/>
            <person name="Goldberg J."/>
            <person name="Bailao A.M."/>
            <person name="Brigido M.M."/>
            <person name="Ferreira M.E."/>
            <person name="Garcia A.M."/>
            <person name="Grynberg M."/>
            <person name="Gujja S."/>
            <person name="Heiman D.I."/>
            <person name="Henn M.R."/>
            <person name="Kodira C.D."/>
            <person name="Leon-Narvaez H."/>
            <person name="Longo L.V."/>
            <person name="Ma L.J."/>
            <person name="Malavazi I."/>
            <person name="Matsuo A.L."/>
            <person name="Morais F.V."/>
            <person name="Pereira M."/>
            <person name="Rodriguez-Brito S."/>
            <person name="Sakthikumar S."/>
            <person name="Salem-Izacc S.M."/>
            <person name="Sykes S.M."/>
            <person name="Teixeira M.M."/>
            <person name="Vallejo M.C."/>
            <person name="Walter M.E."/>
            <person name="Yandava C."/>
            <person name="Young S."/>
            <person name="Zeng Q."/>
            <person name="Zucker J."/>
            <person name="Felipe M.S."/>
            <person name="Goldman G.H."/>
            <person name="Haas B.J."/>
            <person name="McEwen J.G."/>
            <person name="Nino-Vega G."/>
            <person name="Puccia R."/>
            <person name="San-Blas G."/>
            <person name="Soares C.M."/>
            <person name="Birren B.W."/>
            <person name="Cuomo C.A."/>
        </authorList>
    </citation>
    <scope>NUCLEOTIDE SEQUENCE [LARGE SCALE GENOMIC DNA]</scope>
    <source>
        <strain evidence="1 2">Pb18</strain>
    </source>
</reference>